<organism evidence="6 7">
    <name type="scientific">Natrialba hulunbeirensis JCM 10989</name>
    <dbReference type="NCBI Taxonomy" id="1227493"/>
    <lineage>
        <taxon>Archaea</taxon>
        <taxon>Methanobacteriati</taxon>
        <taxon>Methanobacteriota</taxon>
        <taxon>Stenosarchaea group</taxon>
        <taxon>Halobacteria</taxon>
        <taxon>Halobacteriales</taxon>
        <taxon>Natrialbaceae</taxon>
        <taxon>Natrialba</taxon>
    </lineage>
</organism>
<dbReference type="GO" id="GO:0052645">
    <property type="term" value="P:F420-0 metabolic process"/>
    <property type="evidence" value="ECO:0007669"/>
    <property type="project" value="UniProtKB-UniRule"/>
</dbReference>
<dbReference type="Proteomes" id="UP000011519">
    <property type="component" value="Unassembled WGS sequence"/>
</dbReference>
<dbReference type="Pfam" id="PF01983">
    <property type="entry name" value="CofC"/>
    <property type="match status" value="1"/>
</dbReference>
<keyword evidence="4 5" id="KW-0342">GTP-binding</keyword>
<dbReference type="InterPro" id="IPR002835">
    <property type="entry name" value="CofC"/>
</dbReference>
<name>L9ZUD5_9EURY</name>
<dbReference type="SUPFAM" id="SSF53448">
    <property type="entry name" value="Nucleotide-diphospho-sugar transferases"/>
    <property type="match status" value="1"/>
</dbReference>
<evidence type="ECO:0000256" key="1">
    <source>
        <dbReference type="ARBA" id="ARBA00022679"/>
    </source>
</evidence>
<dbReference type="NCBIfam" id="TIGR03552">
    <property type="entry name" value="F420_cofC"/>
    <property type="match status" value="1"/>
</dbReference>
<evidence type="ECO:0000313" key="6">
    <source>
        <dbReference type="EMBL" id="ELY89192.1"/>
    </source>
</evidence>
<reference evidence="6 7" key="1">
    <citation type="journal article" date="2014" name="PLoS Genet.">
        <title>Phylogenetically driven sequencing of extremely halophilic archaea reveals strategies for static and dynamic osmo-response.</title>
        <authorList>
            <person name="Becker E.A."/>
            <person name="Seitzer P.M."/>
            <person name="Tritt A."/>
            <person name="Larsen D."/>
            <person name="Krusor M."/>
            <person name="Yao A.I."/>
            <person name="Wu D."/>
            <person name="Madern D."/>
            <person name="Eisen J.A."/>
            <person name="Darling A.E."/>
            <person name="Facciotti M.T."/>
        </authorList>
    </citation>
    <scope>NUCLEOTIDE SEQUENCE [LARGE SCALE GENOMIC DNA]</scope>
    <source>
        <strain evidence="6 7">JCM 10989</strain>
    </source>
</reference>
<dbReference type="EC" id="2.7.7.68" evidence="5"/>
<comment type="pathway">
    <text evidence="5">Cofactor biosynthesis; coenzyme F420 biosynthesis.</text>
</comment>
<evidence type="ECO:0000256" key="3">
    <source>
        <dbReference type="ARBA" id="ARBA00022741"/>
    </source>
</evidence>
<dbReference type="PATRIC" id="fig|1227493.4.peg.2941"/>
<protein>
    <recommendedName>
        <fullName evidence="5">2-phospho-L-lactate guanylyltransferase</fullName>
        <shortName evidence="5">LP guanylyltransferase</shortName>
        <ecNumber evidence="5">2.7.7.68</ecNumber>
    </recommendedName>
</protein>
<dbReference type="InterPro" id="IPR029044">
    <property type="entry name" value="Nucleotide-diphossugar_trans"/>
</dbReference>
<dbReference type="Gene3D" id="6.10.140.50">
    <property type="match status" value="1"/>
</dbReference>
<evidence type="ECO:0000256" key="4">
    <source>
        <dbReference type="ARBA" id="ARBA00023134"/>
    </source>
</evidence>
<evidence type="ECO:0000256" key="2">
    <source>
        <dbReference type="ARBA" id="ARBA00022695"/>
    </source>
</evidence>
<dbReference type="PANTHER" id="PTHR40392:SF1">
    <property type="entry name" value="2-PHOSPHO-L-LACTATE GUANYLYLTRANSFERASE"/>
    <property type="match status" value="1"/>
</dbReference>
<evidence type="ECO:0000313" key="7">
    <source>
        <dbReference type="Proteomes" id="UP000011519"/>
    </source>
</evidence>
<keyword evidence="3 5" id="KW-0547">Nucleotide-binding</keyword>
<dbReference type="AlphaFoldDB" id="L9ZUD5"/>
<accession>L9ZUD5</accession>
<comment type="catalytic activity">
    <reaction evidence="5">
        <text>(2S)-2-phospholactate + GTP + H(+) = (2S)-lactyl-2-diphospho-5'-guanosine + diphosphate</text>
        <dbReference type="Rhea" id="RHEA:63424"/>
        <dbReference type="ChEBI" id="CHEBI:15378"/>
        <dbReference type="ChEBI" id="CHEBI:33019"/>
        <dbReference type="ChEBI" id="CHEBI:37565"/>
        <dbReference type="ChEBI" id="CHEBI:59435"/>
        <dbReference type="ChEBI" id="CHEBI:59906"/>
        <dbReference type="EC" id="2.7.7.68"/>
    </reaction>
</comment>
<dbReference type="GO" id="GO:0043814">
    <property type="term" value="F:phospholactate guanylyltransferase activity"/>
    <property type="evidence" value="ECO:0007669"/>
    <property type="project" value="UniProtKB-EC"/>
</dbReference>
<dbReference type="HAMAP" id="MF_02114">
    <property type="entry name" value="CofC"/>
    <property type="match status" value="1"/>
</dbReference>
<evidence type="ECO:0000256" key="5">
    <source>
        <dbReference type="HAMAP-Rule" id="MF_02114"/>
    </source>
</evidence>
<sequence>MGLHPARSESSTCFSTPVDYVEQMHVVVPFAADTPKTRLSGVLAPTERTTLARAMLADVLSAVVATGHVPTVLSTSPLTVESLFSSDDQHASVSPALESLREIPVTVDDRPLTAAVNAYLEAAEEPVAIVMADLALATPAALSTVFDAGAADGVAIAPGRGGGTNALVVRHPDFRVDYHGASYVDHREHATEIGAPLESVDSFRLGTDIDEPADLVEVLIHGREDGNQSRTATRLRELGFELETTDGRVTVVRTESDP</sequence>
<keyword evidence="2 5" id="KW-0548">Nucleotidyltransferase</keyword>
<dbReference type="EMBL" id="AOIM01000037">
    <property type="protein sequence ID" value="ELY89192.1"/>
    <property type="molecule type" value="Genomic_DNA"/>
</dbReference>
<keyword evidence="1 5" id="KW-0808">Transferase</keyword>
<dbReference type="STRING" id="1227493.C483_14625"/>
<dbReference type="UniPathway" id="UPA00071"/>
<dbReference type="PANTHER" id="PTHR40392">
    <property type="entry name" value="2-PHOSPHO-L-LACTATE GUANYLYLTRANSFERASE"/>
    <property type="match status" value="1"/>
</dbReference>
<dbReference type="Gene3D" id="3.90.550.10">
    <property type="entry name" value="Spore Coat Polysaccharide Biosynthesis Protein SpsA, Chain A"/>
    <property type="match status" value="1"/>
</dbReference>
<keyword evidence="7" id="KW-1185">Reference proteome</keyword>
<comment type="caution">
    <text evidence="6">The sequence shown here is derived from an EMBL/GenBank/DDBJ whole genome shotgun (WGS) entry which is preliminary data.</text>
</comment>
<comment type="function">
    <text evidence="5">Guanylyltransferase that catalyzes the activation of (2S)-2-phospholactate (2-PL) as (2S)-lactyl-2-diphospho-5'-guanosine, via the condensation of 2-PL with GTP. It is involved in the biosynthesis of coenzyme F420, a hydride carrier cofactor.</text>
</comment>
<gene>
    <name evidence="5" type="primary">cofC</name>
    <name evidence="6" type="ORF">C483_14625</name>
</gene>
<proteinExistence type="inferred from homology"/>
<dbReference type="GO" id="GO:0005525">
    <property type="term" value="F:GTP binding"/>
    <property type="evidence" value="ECO:0007669"/>
    <property type="project" value="UniProtKB-KW"/>
</dbReference>
<comment type="subunit">
    <text evidence="5">Homodimer.</text>
</comment>
<comment type="similarity">
    <text evidence="5">Belongs to the CofC family.</text>
</comment>